<name>A0A1H7QR18_HALLR</name>
<dbReference type="AlphaFoldDB" id="A0A1H7QR18"/>
<evidence type="ECO:0000313" key="2">
    <source>
        <dbReference type="Proteomes" id="UP000183894"/>
    </source>
</evidence>
<dbReference type="Proteomes" id="UP000183894">
    <property type="component" value="Unassembled WGS sequence"/>
</dbReference>
<dbReference type="EMBL" id="FOAD01000005">
    <property type="protein sequence ID" value="SEL50065.1"/>
    <property type="molecule type" value="Genomic_DNA"/>
</dbReference>
<gene>
    <name evidence="1" type="ORF">SAMN04488691_105115</name>
</gene>
<sequence>MIQNQKERIEKISCTEYWWSNLSEEEKLQIQLQIFKGSGGGTGKTRRVMRKAERELARDLEEGDSQ</sequence>
<organism evidence="1 2">
    <name type="scientific">Haloferax larsenii</name>
    <dbReference type="NCBI Taxonomy" id="302484"/>
    <lineage>
        <taxon>Archaea</taxon>
        <taxon>Methanobacteriati</taxon>
        <taxon>Methanobacteriota</taxon>
        <taxon>Stenosarchaea group</taxon>
        <taxon>Halobacteria</taxon>
        <taxon>Halobacteriales</taxon>
        <taxon>Haloferacaceae</taxon>
        <taxon>Haloferax</taxon>
    </lineage>
</organism>
<proteinExistence type="predicted"/>
<accession>A0A1H7QR18</accession>
<reference evidence="1 2" key="1">
    <citation type="submission" date="2016-10" db="EMBL/GenBank/DDBJ databases">
        <authorList>
            <person name="de Groot N.N."/>
        </authorList>
    </citation>
    <scope>NUCLEOTIDE SEQUENCE [LARGE SCALE GENOMIC DNA]</scope>
    <source>
        <strain evidence="1 2">CDM_5</strain>
    </source>
</reference>
<protein>
    <submittedName>
        <fullName evidence="1">Uncharacterized protein</fullName>
    </submittedName>
</protein>
<evidence type="ECO:0000313" key="1">
    <source>
        <dbReference type="EMBL" id="SEL50065.1"/>
    </source>
</evidence>